<gene>
    <name evidence="1" type="ORF">C3B54_111758</name>
</gene>
<dbReference type="KEGG" id="psai:C3B54_111758"/>
<dbReference type="AlphaFoldDB" id="A0A2L2BSM8"/>
<dbReference type="OrthoDB" id="1550894at2"/>
<dbReference type="EMBL" id="CP026923">
    <property type="protein sequence ID" value="AVG24683.1"/>
    <property type="molecule type" value="Genomic_DNA"/>
</dbReference>
<name>A0A2L2BSM8_9MICO</name>
<dbReference type="RefSeq" id="WP_104914131.1">
    <property type="nucleotide sequence ID" value="NZ_CP026923.1"/>
</dbReference>
<keyword evidence="2" id="KW-1185">Reference proteome</keyword>
<proteinExistence type="predicted"/>
<protein>
    <submittedName>
        <fullName evidence="1">Sulfotransferase</fullName>
    </submittedName>
</protein>
<evidence type="ECO:0000313" key="1">
    <source>
        <dbReference type="EMBL" id="AVG24683.1"/>
    </source>
</evidence>
<sequence length="461" mass="52392">MALRKKRLLHVVPGINDDAPRSLAREHALAISSIAHAVRSFSLTSWDVHVRLVRSSEWKNNALDGIQDFIAPELADRSHWIGKKFPPVFDYVSRIDSGEFDLVILSNSDIGLVDDGYQQIIELWEQKRASLSIHRRTVHVGEESPVTSTFLQEHSLSHPGSDFFVLEEAVFRRIQKHVGDDLCFGINPVGGAFLALIASSSSRFEKVTDRFITFHLEDQRRWASPAYSSFRRRNYWNVLLVFRRIFVTSGLRAGLRGLAEFGNGSALSGVKRLLLGLAGDHLRNVFKRIRAIFWVVRGRLVRFLMNLGVFPVPAITVISGGGVATTTLLRHVSRFALTNSPSDRDGLKHLSKPFGRLLQQSKILYVSRNHDDQLKSLERRGIMRIQLIKFIGARGLFVPKENLRSATLNELRLQEQLFGKLRDATIFHLRYPECFNQASELAEFLGQNDPAFIEEFPEFRI</sequence>
<dbReference type="Proteomes" id="UP000243077">
    <property type="component" value="Chromosome"/>
</dbReference>
<keyword evidence="1" id="KW-0808">Transferase</keyword>
<evidence type="ECO:0000313" key="2">
    <source>
        <dbReference type="Proteomes" id="UP000243077"/>
    </source>
</evidence>
<organism evidence="1 2">
    <name type="scientific">Pontimonas salivibrio</name>
    <dbReference type="NCBI Taxonomy" id="1159327"/>
    <lineage>
        <taxon>Bacteria</taxon>
        <taxon>Bacillati</taxon>
        <taxon>Actinomycetota</taxon>
        <taxon>Actinomycetes</taxon>
        <taxon>Micrococcales</taxon>
        <taxon>Microbacteriaceae</taxon>
        <taxon>Pontimonas</taxon>
    </lineage>
</organism>
<accession>A0A2L2BSM8</accession>
<dbReference type="GO" id="GO:0016740">
    <property type="term" value="F:transferase activity"/>
    <property type="evidence" value="ECO:0007669"/>
    <property type="project" value="UniProtKB-KW"/>
</dbReference>
<reference evidence="1 2" key="1">
    <citation type="submission" date="2018-02" db="EMBL/GenBank/DDBJ databases">
        <title>Complete genome of the streamlined marine actinobacterium Pontimonas salivibrio CL-TW6 adapted to coastal planktonic lifestype.</title>
        <authorList>
            <person name="Cho B.C."/>
            <person name="Hardies S.C."/>
            <person name="Jang G.I."/>
            <person name="Hwang C.Y."/>
        </authorList>
    </citation>
    <scope>NUCLEOTIDE SEQUENCE [LARGE SCALE GENOMIC DNA]</scope>
    <source>
        <strain evidence="1 2">CL-TW6</strain>
    </source>
</reference>